<evidence type="ECO:0000313" key="3">
    <source>
        <dbReference type="EMBL" id="TDK35236.1"/>
    </source>
</evidence>
<dbReference type="PANTHER" id="PTHR37461:SF1">
    <property type="entry name" value="ANTI-SIGMA-K FACTOR RSKA"/>
    <property type="match status" value="1"/>
</dbReference>
<dbReference type="Pfam" id="PF10099">
    <property type="entry name" value="RskA_C"/>
    <property type="match status" value="1"/>
</dbReference>
<keyword evidence="1" id="KW-0812">Transmembrane</keyword>
<keyword evidence="1" id="KW-0472">Membrane</keyword>
<reference evidence="3 4" key="1">
    <citation type="submission" date="2019-03" db="EMBL/GenBank/DDBJ databases">
        <title>Rhizobium sp. nov., an bacterium isolated from biocrust in Mu Us Desert.</title>
        <authorList>
            <person name="Lixiong L."/>
        </authorList>
    </citation>
    <scope>NUCLEOTIDE SEQUENCE [LARGE SCALE GENOMIC DNA]</scope>
    <source>
        <strain evidence="3 4">SPY-1</strain>
    </source>
</reference>
<keyword evidence="4" id="KW-1185">Reference proteome</keyword>
<dbReference type="AlphaFoldDB" id="A0A4R5UHD8"/>
<sequence length="236" mass="25310">MKYARQDIAEIADEYVLGLLEPGEQAEMEAEMESDPDLRAAVAMSRERFLPLDVGAEPAGIDKALWERIEAALPVLGGSVDEKSARGRPSNDNRQTAWRHAALSAIAASLLLAVGLGVSLTRSVEPLVIAVLLNDRGEVQAVVEDFGNENASVRLLTDYQVPSDKTIQVWTLPSRDMGPMSLGLLEGARSASLKAPELPQPKDAQLYELTLEQAGGSPTGRPTGPILAKGFAKLTR</sequence>
<evidence type="ECO:0000259" key="2">
    <source>
        <dbReference type="Pfam" id="PF10099"/>
    </source>
</evidence>
<accession>A0A4R5UHD8</accession>
<keyword evidence="1" id="KW-1133">Transmembrane helix</keyword>
<dbReference type="RefSeq" id="WP_133316658.1">
    <property type="nucleotide sequence ID" value="NZ_SMTL01000003.1"/>
</dbReference>
<dbReference type="InterPro" id="IPR051474">
    <property type="entry name" value="Anti-sigma-K/W_factor"/>
</dbReference>
<dbReference type="PANTHER" id="PTHR37461">
    <property type="entry name" value="ANTI-SIGMA-K FACTOR RSKA"/>
    <property type="match status" value="1"/>
</dbReference>
<feature type="transmembrane region" description="Helical" evidence="1">
    <location>
        <begin position="101"/>
        <end position="120"/>
    </location>
</feature>
<dbReference type="Proteomes" id="UP000295238">
    <property type="component" value="Unassembled WGS sequence"/>
</dbReference>
<evidence type="ECO:0000313" key="4">
    <source>
        <dbReference type="Proteomes" id="UP000295238"/>
    </source>
</evidence>
<protein>
    <submittedName>
        <fullName evidence="3">Anti-sigma factor</fullName>
    </submittedName>
</protein>
<gene>
    <name evidence="3" type="ORF">E2F50_13335</name>
</gene>
<proteinExistence type="predicted"/>
<dbReference type="InterPro" id="IPR018764">
    <property type="entry name" value="RskA_C"/>
</dbReference>
<organism evidence="3 4">
    <name type="scientific">Rhizobium deserti</name>
    <dbReference type="NCBI Taxonomy" id="2547961"/>
    <lineage>
        <taxon>Bacteria</taxon>
        <taxon>Pseudomonadati</taxon>
        <taxon>Pseudomonadota</taxon>
        <taxon>Alphaproteobacteria</taxon>
        <taxon>Hyphomicrobiales</taxon>
        <taxon>Rhizobiaceae</taxon>
        <taxon>Rhizobium/Agrobacterium group</taxon>
        <taxon>Rhizobium</taxon>
    </lineage>
</organism>
<comment type="caution">
    <text evidence="3">The sequence shown here is derived from an EMBL/GenBank/DDBJ whole genome shotgun (WGS) entry which is preliminary data.</text>
</comment>
<dbReference type="EMBL" id="SMTL01000003">
    <property type="protein sequence ID" value="TDK35236.1"/>
    <property type="molecule type" value="Genomic_DNA"/>
</dbReference>
<dbReference type="GO" id="GO:0016989">
    <property type="term" value="F:sigma factor antagonist activity"/>
    <property type="evidence" value="ECO:0007669"/>
    <property type="project" value="TreeGrafter"/>
</dbReference>
<evidence type="ECO:0000256" key="1">
    <source>
        <dbReference type="SAM" id="Phobius"/>
    </source>
</evidence>
<dbReference type="GO" id="GO:0006417">
    <property type="term" value="P:regulation of translation"/>
    <property type="evidence" value="ECO:0007669"/>
    <property type="project" value="TreeGrafter"/>
</dbReference>
<dbReference type="GO" id="GO:0005886">
    <property type="term" value="C:plasma membrane"/>
    <property type="evidence" value="ECO:0007669"/>
    <property type="project" value="InterPro"/>
</dbReference>
<feature type="domain" description="Anti-sigma K factor RskA C-terminal" evidence="2">
    <location>
        <begin position="103"/>
        <end position="226"/>
    </location>
</feature>
<name>A0A4R5UHD8_9HYPH</name>
<dbReference type="OrthoDB" id="9816387at2"/>